<comment type="caution">
    <text evidence="3">The sequence shown here is derived from an EMBL/GenBank/DDBJ whole genome shotgun (WGS) entry which is preliminary data.</text>
</comment>
<protein>
    <recommendedName>
        <fullName evidence="5">Agenet domain-containing protein</fullName>
    </recommendedName>
</protein>
<dbReference type="AlphaFoldDB" id="A0A1R3HCU1"/>
<keyword evidence="2" id="KW-0472">Membrane</keyword>
<evidence type="ECO:0000313" key="3">
    <source>
        <dbReference type="EMBL" id="OMO68174.1"/>
    </source>
</evidence>
<dbReference type="PANTHER" id="PTHR31917:SF80">
    <property type="entry name" value="AGENET DOMAIN-CONTAINING PROTEIN-RELATED"/>
    <property type="match status" value="1"/>
</dbReference>
<dbReference type="Gramene" id="OMO68174">
    <property type="protein sequence ID" value="OMO68174"/>
    <property type="gene ID" value="CCACVL1_20039"/>
</dbReference>
<name>A0A1R3HCU1_COCAP</name>
<sequence>MDDAWWEGTITNELDNGNFHVYVMDFEDHLDFTGDHLRVHKEWVDGSWIPSLEEDAAEKTLEEELEDAEETDNATIKDAILKVPADLNSDEDAEVVSDQLTLIDHQKLHDNTSIEQDQDPDEKVPAERNSDEDSEAKSDQQALIDYQKLHDNTVIEQGQDPNEKVPADLNSDEDAEAMFDQQALIDHQKLHDNTAIEQGQKPDENLADGSGSSYYTAIDQAIIQIPDPDQIEEEHQNIQIPDRTEEVVPRQIIQIPEAEGTEVDQTNQPDPAPRRFYKLVLLILDIVSVAIHVGISITGHTNFVILSIWFLAVLLSVYATVMASEDWEPSLRFKIIVCVCEMAKIALEMINFR</sequence>
<proteinExistence type="predicted"/>
<reference evidence="3 4" key="1">
    <citation type="submission" date="2013-09" db="EMBL/GenBank/DDBJ databases">
        <title>Corchorus capsularis genome sequencing.</title>
        <authorList>
            <person name="Alam M."/>
            <person name="Haque M.S."/>
            <person name="Islam M.S."/>
            <person name="Emdad E.M."/>
            <person name="Islam M.M."/>
            <person name="Ahmed B."/>
            <person name="Halim A."/>
            <person name="Hossen Q.M.M."/>
            <person name="Hossain M.Z."/>
            <person name="Ahmed R."/>
            <person name="Khan M.M."/>
            <person name="Islam R."/>
            <person name="Rashid M.M."/>
            <person name="Khan S.A."/>
            <person name="Rahman M.S."/>
            <person name="Alam M."/>
        </authorList>
    </citation>
    <scope>NUCLEOTIDE SEQUENCE [LARGE SCALE GENOMIC DNA]</scope>
    <source>
        <strain evidence="4">cv. CVL-1</strain>
        <tissue evidence="3">Whole seedling</tissue>
    </source>
</reference>
<feature type="transmembrane region" description="Helical" evidence="2">
    <location>
        <begin position="303"/>
        <end position="324"/>
    </location>
</feature>
<feature type="region of interest" description="Disordered" evidence="1">
    <location>
        <begin position="107"/>
        <end position="140"/>
    </location>
</feature>
<keyword evidence="2" id="KW-0812">Transmembrane</keyword>
<feature type="compositionally biased region" description="Basic and acidic residues" evidence="1">
    <location>
        <begin position="121"/>
        <end position="138"/>
    </location>
</feature>
<dbReference type="Proteomes" id="UP000188268">
    <property type="component" value="Unassembled WGS sequence"/>
</dbReference>
<evidence type="ECO:0008006" key="5">
    <source>
        <dbReference type="Google" id="ProtNLM"/>
    </source>
</evidence>
<gene>
    <name evidence="3" type="ORF">CCACVL1_20039</name>
</gene>
<evidence type="ECO:0000256" key="1">
    <source>
        <dbReference type="SAM" id="MobiDB-lite"/>
    </source>
</evidence>
<dbReference type="STRING" id="210143.A0A1R3HCU1"/>
<keyword evidence="4" id="KW-1185">Reference proteome</keyword>
<evidence type="ECO:0000313" key="4">
    <source>
        <dbReference type="Proteomes" id="UP000188268"/>
    </source>
</evidence>
<organism evidence="3 4">
    <name type="scientific">Corchorus capsularis</name>
    <name type="common">Jute</name>
    <dbReference type="NCBI Taxonomy" id="210143"/>
    <lineage>
        <taxon>Eukaryota</taxon>
        <taxon>Viridiplantae</taxon>
        <taxon>Streptophyta</taxon>
        <taxon>Embryophyta</taxon>
        <taxon>Tracheophyta</taxon>
        <taxon>Spermatophyta</taxon>
        <taxon>Magnoliopsida</taxon>
        <taxon>eudicotyledons</taxon>
        <taxon>Gunneridae</taxon>
        <taxon>Pentapetalae</taxon>
        <taxon>rosids</taxon>
        <taxon>malvids</taxon>
        <taxon>Malvales</taxon>
        <taxon>Malvaceae</taxon>
        <taxon>Grewioideae</taxon>
        <taxon>Apeibeae</taxon>
        <taxon>Corchorus</taxon>
    </lineage>
</organism>
<evidence type="ECO:0000256" key="2">
    <source>
        <dbReference type="SAM" id="Phobius"/>
    </source>
</evidence>
<accession>A0A1R3HCU1</accession>
<keyword evidence="2" id="KW-1133">Transmembrane helix</keyword>
<dbReference type="PANTHER" id="PTHR31917">
    <property type="entry name" value="AGENET DOMAIN-CONTAINING PROTEIN-RELATED"/>
    <property type="match status" value="1"/>
</dbReference>
<feature type="transmembrane region" description="Helical" evidence="2">
    <location>
        <begin position="276"/>
        <end position="297"/>
    </location>
</feature>
<dbReference type="EMBL" id="AWWV01012234">
    <property type="protein sequence ID" value="OMO68174.1"/>
    <property type="molecule type" value="Genomic_DNA"/>
</dbReference>